<evidence type="ECO:0000313" key="3">
    <source>
        <dbReference type="Proteomes" id="UP001447188"/>
    </source>
</evidence>
<evidence type="ECO:0000313" key="2">
    <source>
        <dbReference type="EMBL" id="KAL0630531.1"/>
    </source>
</evidence>
<dbReference type="EMBL" id="JBBBZM010000543">
    <property type="protein sequence ID" value="KAL0630531.1"/>
    <property type="molecule type" value="Genomic_DNA"/>
</dbReference>
<keyword evidence="3" id="KW-1185">Reference proteome</keyword>
<feature type="region of interest" description="Disordered" evidence="1">
    <location>
        <begin position="44"/>
        <end position="161"/>
    </location>
</feature>
<dbReference type="Proteomes" id="UP001447188">
    <property type="component" value="Unassembled WGS sequence"/>
</dbReference>
<feature type="non-terminal residue" evidence="2">
    <location>
        <position position="1"/>
    </location>
</feature>
<proteinExistence type="predicted"/>
<evidence type="ECO:0000256" key="1">
    <source>
        <dbReference type="SAM" id="MobiDB-lite"/>
    </source>
</evidence>
<reference evidence="2 3" key="1">
    <citation type="submission" date="2024-02" db="EMBL/GenBank/DDBJ databases">
        <title>Discinaceae phylogenomics.</title>
        <authorList>
            <person name="Dirks A.C."/>
            <person name="James T.Y."/>
        </authorList>
    </citation>
    <scope>NUCLEOTIDE SEQUENCE [LARGE SCALE GENOMIC DNA]</scope>
    <source>
        <strain evidence="2 3">ACD0624</strain>
    </source>
</reference>
<gene>
    <name evidence="2" type="ORF">Q9L58_010622</name>
</gene>
<sequence length="219" mass="24241">LEEAWDMPYDPRLHSGPKTPGNPLTLNKTAYSAYLQGLTPVAIWDGSFRGPADDKPSPETPTRKRRPYDEGFFNSPGFPNNSLSNFEGEHYPQEDPNLPIPNYKDGSNQGDWEAEEYSDAAGPSTPPNKLSVHFQDTEATPKPIPRATETLDDSEMSEAEDTTDYAEICPFPVGYGTQQPVPGMAYSASLSIPRPRPQRLLEVLVTRMGAPPKHRYSST</sequence>
<protein>
    <submittedName>
        <fullName evidence="2">Uncharacterized protein</fullName>
    </submittedName>
</protein>
<accession>A0ABR3G3K6</accession>
<organism evidence="2 3">
    <name type="scientific">Discina gigas</name>
    <dbReference type="NCBI Taxonomy" id="1032678"/>
    <lineage>
        <taxon>Eukaryota</taxon>
        <taxon>Fungi</taxon>
        <taxon>Dikarya</taxon>
        <taxon>Ascomycota</taxon>
        <taxon>Pezizomycotina</taxon>
        <taxon>Pezizomycetes</taxon>
        <taxon>Pezizales</taxon>
        <taxon>Discinaceae</taxon>
        <taxon>Discina</taxon>
    </lineage>
</organism>
<feature type="region of interest" description="Disordered" evidence="1">
    <location>
        <begin position="1"/>
        <end position="24"/>
    </location>
</feature>
<comment type="caution">
    <text evidence="2">The sequence shown here is derived from an EMBL/GenBank/DDBJ whole genome shotgun (WGS) entry which is preliminary data.</text>
</comment>
<name>A0ABR3G3K6_9PEZI</name>
<feature type="compositionally biased region" description="Acidic residues" evidence="1">
    <location>
        <begin position="150"/>
        <end position="161"/>
    </location>
</feature>